<evidence type="ECO:0000259" key="4">
    <source>
        <dbReference type="PROSITE" id="PS50042"/>
    </source>
</evidence>
<dbReference type="InterPro" id="IPR018490">
    <property type="entry name" value="cNMP-bd_dom_sf"/>
</dbReference>
<dbReference type="PROSITE" id="PS00889">
    <property type="entry name" value="CNMP_BINDING_2"/>
    <property type="match status" value="1"/>
</dbReference>
<dbReference type="Pfam" id="PF13545">
    <property type="entry name" value="HTH_Crp_2"/>
    <property type="match status" value="1"/>
</dbReference>
<dbReference type="SUPFAM" id="SSF51206">
    <property type="entry name" value="cAMP-binding domain-like"/>
    <property type="match status" value="1"/>
</dbReference>
<dbReference type="SUPFAM" id="SSF46785">
    <property type="entry name" value="Winged helix' DNA-binding domain"/>
    <property type="match status" value="1"/>
</dbReference>
<dbReference type="InterPro" id="IPR000595">
    <property type="entry name" value="cNMP-bd_dom"/>
</dbReference>
<sequence>VTKRELLSAVPFVGDLDEDALTTLEGHMRLRKFRRGQPIFTEGDPGDSLFLIASGRVKLFIDNSDGEQLTILLCAPGTCFGEMAVLDGQPRSASAEALESTEAWVVPRNAFLDLMRRTPEVAIAVIVFLCSKLRTDLARFEELTFLDTYDRVGRQLVRMATKNTSGDYTVQITQEEFARLVGSSREQVNRSLAGLSSLGHVSIGRGHLKINRLDAMKQIFGEHEI</sequence>
<name>A0A381YH10_9ZZZZ</name>
<dbReference type="CDD" id="cd00038">
    <property type="entry name" value="CAP_ED"/>
    <property type="match status" value="1"/>
</dbReference>
<keyword evidence="3" id="KW-0804">Transcription</keyword>
<evidence type="ECO:0000256" key="2">
    <source>
        <dbReference type="ARBA" id="ARBA00023125"/>
    </source>
</evidence>
<keyword evidence="1" id="KW-0805">Transcription regulation</keyword>
<dbReference type="SMART" id="SM00100">
    <property type="entry name" value="cNMP"/>
    <property type="match status" value="1"/>
</dbReference>
<dbReference type="InterPro" id="IPR036388">
    <property type="entry name" value="WH-like_DNA-bd_sf"/>
</dbReference>
<dbReference type="PRINTS" id="PR00103">
    <property type="entry name" value="CAMPKINASE"/>
</dbReference>
<proteinExistence type="predicted"/>
<evidence type="ECO:0000313" key="5">
    <source>
        <dbReference type="EMBL" id="SVA75823.1"/>
    </source>
</evidence>
<gene>
    <name evidence="5" type="ORF">METZ01_LOCUS128677</name>
</gene>
<evidence type="ECO:0000256" key="1">
    <source>
        <dbReference type="ARBA" id="ARBA00023015"/>
    </source>
</evidence>
<keyword evidence="2" id="KW-0238">DNA-binding</keyword>
<dbReference type="InterPro" id="IPR014710">
    <property type="entry name" value="RmlC-like_jellyroll"/>
</dbReference>
<feature type="domain" description="Cyclic nucleotide-binding" evidence="4">
    <location>
        <begin position="12"/>
        <end position="121"/>
    </location>
</feature>
<dbReference type="InterPro" id="IPR036390">
    <property type="entry name" value="WH_DNA-bd_sf"/>
</dbReference>
<protein>
    <recommendedName>
        <fullName evidence="4">Cyclic nucleotide-binding domain-containing protein</fullName>
    </recommendedName>
</protein>
<dbReference type="Pfam" id="PF00027">
    <property type="entry name" value="cNMP_binding"/>
    <property type="match status" value="1"/>
</dbReference>
<organism evidence="5">
    <name type="scientific">marine metagenome</name>
    <dbReference type="NCBI Taxonomy" id="408172"/>
    <lineage>
        <taxon>unclassified sequences</taxon>
        <taxon>metagenomes</taxon>
        <taxon>ecological metagenomes</taxon>
    </lineage>
</organism>
<evidence type="ECO:0000256" key="3">
    <source>
        <dbReference type="ARBA" id="ARBA00023163"/>
    </source>
</evidence>
<dbReference type="PANTHER" id="PTHR24567:SF68">
    <property type="entry name" value="DNA-BINDING TRANSCRIPTIONAL DUAL REGULATOR CRP"/>
    <property type="match status" value="1"/>
</dbReference>
<dbReference type="GO" id="GO:0003700">
    <property type="term" value="F:DNA-binding transcription factor activity"/>
    <property type="evidence" value="ECO:0007669"/>
    <property type="project" value="TreeGrafter"/>
</dbReference>
<dbReference type="Gene3D" id="1.10.10.10">
    <property type="entry name" value="Winged helix-like DNA-binding domain superfamily/Winged helix DNA-binding domain"/>
    <property type="match status" value="1"/>
</dbReference>
<dbReference type="GO" id="GO:0005829">
    <property type="term" value="C:cytosol"/>
    <property type="evidence" value="ECO:0007669"/>
    <property type="project" value="TreeGrafter"/>
</dbReference>
<dbReference type="PANTHER" id="PTHR24567">
    <property type="entry name" value="CRP FAMILY TRANSCRIPTIONAL REGULATORY PROTEIN"/>
    <property type="match status" value="1"/>
</dbReference>
<dbReference type="EMBL" id="UINC01018122">
    <property type="protein sequence ID" value="SVA75823.1"/>
    <property type="molecule type" value="Genomic_DNA"/>
</dbReference>
<dbReference type="AlphaFoldDB" id="A0A381YH10"/>
<dbReference type="InterPro" id="IPR050397">
    <property type="entry name" value="Env_Response_Regulators"/>
</dbReference>
<accession>A0A381YH10</accession>
<dbReference type="Gene3D" id="2.60.120.10">
    <property type="entry name" value="Jelly Rolls"/>
    <property type="match status" value="1"/>
</dbReference>
<dbReference type="InterPro" id="IPR018488">
    <property type="entry name" value="cNMP-bd_CS"/>
</dbReference>
<dbReference type="GO" id="GO:0003677">
    <property type="term" value="F:DNA binding"/>
    <property type="evidence" value="ECO:0007669"/>
    <property type="project" value="UniProtKB-KW"/>
</dbReference>
<reference evidence="5" key="1">
    <citation type="submission" date="2018-05" db="EMBL/GenBank/DDBJ databases">
        <authorList>
            <person name="Lanie J.A."/>
            <person name="Ng W.-L."/>
            <person name="Kazmierczak K.M."/>
            <person name="Andrzejewski T.M."/>
            <person name="Davidsen T.M."/>
            <person name="Wayne K.J."/>
            <person name="Tettelin H."/>
            <person name="Glass J.I."/>
            <person name="Rusch D."/>
            <person name="Podicherti R."/>
            <person name="Tsui H.-C.T."/>
            <person name="Winkler M.E."/>
        </authorList>
    </citation>
    <scope>NUCLEOTIDE SEQUENCE</scope>
</reference>
<dbReference type="InterPro" id="IPR012318">
    <property type="entry name" value="HTH_CRP"/>
</dbReference>
<dbReference type="PROSITE" id="PS50042">
    <property type="entry name" value="CNMP_BINDING_3"/>
    <property type="match status" value="1"/>
</dbReference>
<feature type="non-terminal residue" evidence="5">
    <location>
        <position position="1"/>
    </location>
</feature>